<dbReference type="GO" id="GO:0000287">
    <property type="term" value="F:magnesium ion binding"/>
    <property type="evidence" value="ECO:0007669"/>
    <property type="project" value="UniProtKB-UniRule"/>
</dbReference>
<dbReference type="AlphaFoldDB" id="A0A7I7P5P5"/>
<evidence type="ECO:0000256" key="3">
    <source>
        <dbReference type="ARBA" id="ARBA00022723"/>
    </source>
</evidence>
<feature type="binding site" description="in other chain" evidence="8">
    <location>
        <position position="275"/>
    </location>
    <ligand>
        <name>IMP</name>
        <dbReference type="ChEBI" id="CHEBI:58053"/>
        <note>ligand shared between dimeric partners</note>
    </ligand>
</feature>
<dbReference type="InterPro" id="IPR027417">
    <property type="entry name" value="P-loop_NTPase"/>
</dbReference>
<dbReference type="FunFam" id="1.10.300.10:FF:000001">
    <property type="entry name" value="Adenylosuccinate synthetase"/>
    <property type="match status" value="1"/>
</dbReference>
<feature type="active site" description="Proton acceptor" evidence="8">
    <location>
        <position position="64"/>
    </location>
</feature>
<feature type="binding site" evidence="8">
    <location>
        <begin position="382"/>
        <end position="384"/>
    </location>
    <ligand>
        <name>GTP</name>
        <dbReference type="ChEBI" id="CHEBI:37565"/>
    </ligand>
</feature>
<keyword evidence="3 8" id="KW-0479">Metal-binding</keyword>
<dbReference type="CDD" id="cd03108">
    <property type="entry name" value="AdSS"/>
    <property type="match status" value="1"/>
</dbReference>
<dbReference type="GO" id="GO:0046040">
    <property type="term" value="P:IMP metabolic process"/>
    <property type="evidence" value="ECO:0007669"/>
    <property type="project" value="TreeGrafter"/>
</dbReference>
<evidence type="ECO:0000256" key="8">
    <source>
        <dbReference type="HAMAP-Rule" id="MF_00011"/>
    </source>
</evidence>
<dbReference type="UniPathway" id="UPA00075">
    <property type="reaction ID" value="UER00335"/>
</dbReference>
<dbReference type="FunFam" id="3.90.170.10:FF:000001">
    <property type="entry name" value="Adenylosuccinate synthetase"/>
    <property type="match status" value="1"/>
</dbReference>
<dbReference type="GO" id="GO:0005525">
    <property type="term" value="F:GTP binding"/>
    <property type="evidence" value="ECO:0007669"/>
    <property type="project" value="UniProtKB-UniRule"/>
</dbReference>
<dbReference type="InterPro" id="IPR042109">
    <property type="entry name" value="Adenylosuccinate_synth_dom1"/>
</dbReference>
<keyword evidence="5 8" id="KW-0658">Purine biosynthesis</keyword>
<dbReference type="InterPro" id="IPR018220">
    <property type="entry name" value="Adenylosuccin_syn_GTP-bd"/>
</dbReference>
<dbReference type="KEGG" id="mseo:MSEO_45080"/>
<name>A0A7I7P5P5_9MYCO</name>
<dbReference type="Gene3D" id="3.90.170.10">
    <property type="entry name" value="Adenylosuccinate Synthetase, subunit A, domain 3"/>
    <property type="match status" value="1"/>
</dbReference>
<evidence type="ECO:0000256" key="4">
    <source>
        <dbReference type="ARBA" id="ARBA00022741"/>
    </source>
</evidence>
<feature type="binding site" evidence="8">
    <location>
        <position position="194"/>
    </location>
    <ligand>
        <name>IMP</name>
        <dbReference type="ChEBI" id="CHEBI:58053"/>
        <note>ligand shared between dimeric partners</note>
    </ligand>
</feature>
<feature type="binding site" evidence="8">
    <location>
        <begin position="350"/>
        <end position="356"/>
    </location>
    <ligand>
        <name>substrate</name>
    </ligand>
</feature>
<dbReference type="Gene3D" id="3.40.440.10">
    <property type="entry name" value="Adenylosuccinate Synthetase, subunit A, domain 1"/>
    <property type="match status" value="1"/>
</dbReference>
<dbReference type="Gene3D" id="1.10.300.10">
    <property type="entry name" value="Adenylosuccinate Synthetase, subunit A, domain 2"/>
    <property type="match status" value="1"/>
</dbReference>
<comment type="subcellular location">
    <subcellularLocation>
        <location evidence="8">Cytoplasm</location>
    </subcellularLocation>
</comment>
<comment type="cofactor">
    <cofactor evidence="8">
        <name>Mg(2+)</name>
        <dbReference type="ChEBI" id="CHEBI:18420"/>
    </cofactor>
    <text evidence="8">Binds 1 Mg(2+) ion per subunit.</text>
</comment>
<dbReference type="HAMAP" id="MF_00011">
    <property type="entry name" value="Adenylosucc_synth"/>
    <property type="match status" value="1"/>
</dbReference>
<feature type="binding site" evidence="8">
    <location>
        <position position="356"/>
    </location>
    <ligand>
        <name>GTP</name>
        <dbReference type="ChEBI" id="CHEBI:37565"/>
    </ligand>
</feature>
<keyword evidence="12" id="KW-1185">Reference proteome</keyword>
<evidence type="ECO:0000256" key="7">
    <source>
        <dbReference type="ARBA" id="ARBA00023134"/>
    </source>
</evidence>
<reference evidence="11 12" key="1">
    <citation type="journal article" date="2019" name="Emerg. Microbes Infect.">
        <title>Comprehensive subspecies identification of 175 nontuberculous mycobacteria species based on 7547 genomic profiles.</title>
        <authorList>
            <person name="Matsumoto Y."/>
            <person name="Kinjo T."/>
            <person name="Motooka D."/>
            <person name="Nabeya D."/>
            <person name="Jung N."/>
            <person name="Uechi K."/>
            <person name="Horii T."/>
            <person name="Iida T."/>
            <person name="Fujita J."/>
            <person name="Nakamura S."/>
        </authorList>
    </citation>
    <scope>NUCLEOTIDE SEQUENCE [LARGE SCALE GENOMIC DNA]</scope>
    <source>
        <strain evidence="11 12">JCM 16018</strain>
    </source>
</reference>
<evidence type="ECO:0000313" key="11">
    <source>
        <dbReference type="EMBL" id="BBY04009.1"/>
    </source>
</evidence>
<keyword evidence="7 8" id="KW-0342">GTP-binding</keyword>
<feature type="binding site" description="in other chain" evidence="8">
    <location>
        <position position="354"/>
    </location>
    <ligand>
        <name>IMP</name>
        <dbReference type="ChEBI" id="CHEBI:58053"/>
        <note>ligand shared between dimeric partners</note>
    </ligand>
</feature>
<feature type="binding site" description="in other chain" evidence="8">
    <location>
        <begin position="64"/>
        <end position="67"/>
    </location>
    <ligand>
        <name>IMP</name>
        <dbReference type="ChEBI" id="CHEBI:58053"/>
        <note>ligand shared between dimeric partners</note>
    </ligand>
</feature>
<dbReference type="InterPro" id="IPR001114">
    <property type="entry name" value="Adenylosuccinate_synthetase"/>
</dbReference>
<dbReference type="GO" id="GO:0005737">
    <property type="term" value="C:cytoplasm"/>
    <property type="evidence" value="ECO:0007669"/>
    <property type="project" value="UniProtKB-SubCell"/>
</dbReference>
<dbReference type="PANTHER" id="PTHR11846:SF0">
    <property type="entry name" value="ADENYLOSUCCINATE SYNTHETASE"/>
    <property type="match status" value="1"/>
</dbReference>
<dbReference type="NCBIfam" id="TIGR00184">
    <property type="entry name" value="purA"/>
    <property type="match status" value="1"/>
</dbReference>
<feature type="binding site" description="in other chain" evidence="8">
    <location>
        <position position="180"/>
    </location>
    <ligand>
        <name>IMP</name>
        <dbReference type="ChEBI" id="CHEBI:58053"/>
        <note>ligand shared between dimeric partners</note>
    </ligand>
</feature>
<comment type="function">
    <text evidence="8">Plays an important role in the de novo pathway of purine nucleotide biosynthesis. Catalyzes the first committed step in the biosynthesis of AMP from IMP.</text>
</comment>
<comment type="pathway">
    <text evidence="8 10">Purine metabolism; AMP biosynthesis via de novo pathway; AMP from IMP: step 1/2.</text>
</comment>
<dbReference type="GO" id="GO:0004019">
    <property type="term" value="F:adenylosuccinate synthase activity"/>
    <property type="evidence" value="ECO:0007669"/>
    <property type="project" value="UniProtKB-UniRule"/>
</dbReference>
<dbReference type="GO" id="GO:0044208">
    <property type="term" value="P:'de novo' AMP biosynthetic process"/>
    <property type="evidence" value="ECO:0007669"/>
    <property type="project" value="UniProtKB-UniRule"/>
</dbReference>
<organism evidence="11 12">
    <name type="scientific">Mycobacterium seoulense</name>
    <dbReference type="NCBI Taxonomy" id="386911"/>
    <lineage>
        <taxon>Bacteria</taxon>
        <taxon>Bacillati</taxon>
        <taxon>Actinomycetota</taxon>
        <taxon>Actinomycetes</taxon>
        <taxon>Mycobacteriales</taxon>
        <taxon>Mycobacteriaceae</taxon>
        <taxon>Mycobacterium</taxon>
    </lineage>
</organism>
<feature type="binding site" description="in other chain" evidence="8">
    <location>
        <begin position="89"/>
        <end position="92"/>
    </location>
    <ligand>
        <name>IMP</name>
        <dbReference type="ChEBI" id="CHEBI:58053"/>
        <note>ligand shared between dimeric partners</note>
    </ligand>
</feature>
<dbReference type="InterPro" id="IPR033128">
    <property type="entry name" value="Adenylosuccin_syn_Lys_AS"/>
</dbReference>
<evidence type="ECO:0000313" key="12">
    <source>
        <dbReference type="Proteomes" id="UP000466632"/>
    </source>
</evidence>
<evidence type="ECO:0000256" key="5">
    <source>
        <dbReference type="ARBA" id="ARBA00022755"/>
    </source>
</evidence>
<feature type="active site" description="Proton donor" evidence="8">
    <location>
        <position position="92"/>
    </location>
</feature>
<dbReference type="SMART" id="SM00788">
    <property type="entry name" value="Adenylsucc_synt"/>
    <property type="match status" value="1"/>
</dbReference>
<feature type="active site" evidence="9">
    <location>
        <position position="191"/>
    </location>
</feature>
<keyword evidence="4 8" id="KW-0547">Nucleotide-binding</keyword>
<keyword evidence="2 8" id="KW-0436">Ligase</keyword>
<feature type="binding site" description="in other chain" evidence="8">
    <location>
        <position position="290"/>
    </location>
    <ligand>
        <name>IMP</name>
        <dbReference type="ChEBI" id="CHEBI:58053"/>
        <note>ligand shared between dimeric partners</note>
    </ligand>
</feature>
<evidence type="ECO:0000256" key="10">
    <source>
        <dbReference type="RuleBase" id="RU000520"/>
    </source>
</evidence>
<evidence type="ECO:0000256" key="2">
    <source>
        <dbReference type="ARBA" id="ARBA00022598"/>
    </source>
</evidence>
<dbReference type="PROSITE" id="PS00513">
    <property type="entry name" value="ADENYLOSUCCIN_SYN_2"/>
    <property type="match status" value="1"/>
</dbReference>
<dbReference type="NCBIfam" id="NF002223">
    <property type="entry name" value="PRK01117.1"/>
    <property type="match status" value="1"/>
</dbReference>
<dbReference type="PROSITE" id="PS01266">
    <property type="entry name" value="ADENYLOSUCCIN_SYN_1"/>
    <property type="match status" value="1"/>
</dbReference>
<protein>
    <recommendedName>
        <fullName evidence="8 10">Adenylosuccinate synthetase</fullName>
        <shortName evidence="8">AMPSase</shortName>
        <shortName evidence="8">AdSS</shortName>
        <ecNumber evidence="8 10">6.3.4.4</ecNumber>
    </recommendedName>
    <alternativeName>
        <fullName evidence="8">IMP--aspartate ligase</fullName>
    </alternativeName>
</protein>
<dbReference type="InterPro" id="IPR042110">
    <property type="entry name" value="Adenylosuccinate_synth_dom2"/>
</dbReference>
<accession>A0A7I7P5P5</accession>
<gene>
    <name evidence="8 11" type="primary">purA</name>
    <name evidence="11" type="ORF">MSEO_45080</name>
</gene>
<dbReference type="EC" id="6.3.4.4" evidence="8 10"/>
<sequence>MPPATRKAPEWSTEALVRVGSSSHRVMPQNVAALQDTALCQSNHSKQAGAVMPAIVLIGAQWGDEGKGKATDLLGGRVQWVVRYQGGNNAGHTVVLPTGENFALHLIPSGVLTPGVTNVIGNGVVVDPGVLLDELKGLEDRGVDTTKLLISADAHLLLPYHVAIDKVTERYMGNKKIGTTGRGIGPCYQDKIARQGIRVADVLDPEQLTHKVEAALELKNQILVKIYNRKALDPHQVVDALLEQAAGFRHRIRDTRLLLNAALETGETVLLEGSQGTLLDVDHGTYPYVTSSNPTAGGAAVGSGIGPTRITTVLGILKAYTTRVGSGPFPTELFDENGEYLSKTGGEYGVTTGRRRRCGWFDAVIARYATRVNGITDFFLTKLDVLSSLETVPICVGYRIDGERTTDMPMTQTDLARAEPIYEELPGWWEDISDAREFDDLPAKARDYVLRLEELAGAHVSCIGVGPGREQTIVRRDVLAARP</sequence>
<comment type="similarity">
    <text evidence="8 10">Belongs to the adenylosuccinate synthetase family.</text>
</comment>
<dbReference type="InterPro" id="IPR042111">
    <property type="entry name" value="Adenylosuccinate_synth_dom3"/>
</dbReference>
<evidence type="ECO:0000256" key="1">
    <source>
        <dbReference type="ARBA" id="ARBA00011738"/>
    </source>
</evidence>
<evidence type="ECO:0000256" key="6">
    <source>
        <dbReference type="ARBA" id="ARBA00022842"/>
    </source>
</evidence>
<keyword evidence="8" id="KW-0963">Cytoplasm</keyword>
<evidence type="ECO:0000256" key="9">
    <source>
        <dbReference type="PROSITE-ProRule" id="PRU10134"/>
    </source>
</evidence>
<feature type="binding site" evidence="8">
    <location>
        <begin position="464"/>
        <end position="466"/>
    </location>
    <ligand>
        <name>GTP</name>
        <dbReference type="ChEBI" id="CHEBI:37565"/>
    </ligand>
</feature>
<comment type="subunit">
    <text evidence="1 8">Homodimer.</text>
</comment>
<dbReference type="EMBL" id="AP022582">
    <property type="protein sequence ID" value="BBY04009.1"/>
    <property type="molecule type" value="Genomic_DNA"/>
</dbReference>
<keyword evidence="6 8" id="KW-0460">Magnesium</keyword>
<feature type="binding site" evidence="8">
    <location>
        <begin position="63"/>
        <end position="69"/>
    </location>
    <ligand>
        <name>GTP</name>
        <dbReference type="ChEBI" id="CHEBI:37565"/>
    </ligand>
</feature>
<dbReference type="PANTHER" id="PTHR11846">
    <property type="entry name" value="ADENYLOSUCCINATE SYNTHETASE"/>
    <property type="match status" value="1"/>
</dbReference>
<comment type="catalytic activity">
    <reaction evidence="8 10">
        <text>IMP + L-aspartate + GTP = N(6)-(1,2-dicarboxyethyl)-AMP + GDP + phosphate + 2 H(+)</text>
        <dbReference type="Rhea" id="RHEA:15753"/>
        <dbReference type="ChEBI" id="CHEBI:15378"/>
        <dbReference type="ChEBI" id="CHEBI:29991"/>
        <dbReference type="ChEBI" id="CHEBI:37565"/>
        <dbReference type="ChEBI" id="CHEBI:43474"/>
        <dbReference type="ChEBI" id="CHEBI:57567"/>
        <dbReference type="ChEBI" id="CHEBI:58053"/>
        <dbReference type="ChEBI" id="CHEBI:58189"/>
        <dbReference type="EC" id="6.3.4.4"/>
    </reaction>
</comment>
<feature type="binding site" evidence="8">
    <location>
        <position position="91"/>
    </location>
    <ligand>
        <name>Mg(2+)</name>
        <dbReference type="ChEBI" id="CHEBI:18420"/>
    </ligand>
</feature>
<dbReference type="Pfam" id="PF00709">
    <property type="entry name" value="Adenylsucc_synt"/>
    <property type="match status" value="1"/>
</dbReference>
<proteinExistence type="inferred from homology"/>
<feature type="binding site" evidence="8">
    <location>
        <begin position="91"/>
        <end position="93"/>
    </location>
    <ligand>
        <name>GTP</name>
        <dbReference type="ChEBI" id="CHEBI:37565"/>
    </ligand>
</feature>
<dbReference type="Proteomes" id="UP000466632">
    <property type="component" value="Chromosome"/>
</dbReference>
<dbReference type="SUPFAM" id="SSF52540">
    <property type="entry name" value="P-loop containing nucleoside triphosphate hydrolases"/>
    <property type="match status" value="1"/>
</dbReference>
<feature type="binding site" evidence="8">
    <location>
        <position position="64"/>
    </location>
    <ligand>
        <name>Mg(2+)</name>
        <dbReference type="ChEBI" id="CHEBI:18420"/>
    </ligand>
</feature>